<protein>
    <submittedName>
        <fullName evidence="1">Uncharacterized protein</fullName>
    </submittedName>
</protein>
<accession>A0A0G4EB73</accession>
<dbReference type="VEuPathDB" id="CryptoDB:Vbra_6974"/>
<dbReference type="InParanoid" id="A0A0G4EB73"/>
<organism evidence="1 2">
    <name type="scientific">Vitrella brassicaformis (strain CCMP3155)</name>
    <dbReference type="NCBI Taxonomy" id="1169540"/>
    <lineage>
        <taxon>Eukaryota</taxon>
        <taxon>Sar</taxon>
        <taxon>Alveolata</taxon>
        <taxon>Colpodellida</taxon>
        <taxon>Vitrellaceae</taxon>
        <taxon>Vitrella</taxon>
    </lineage>
</organism>
<gene>
    <name evidence="1" type="ORF">Vbra_6974</name>
</gene>
<name>A0A0G4EB73_VITBC</name>
<sequence length="79" mass="8943">MCQARVRQLVRANLQIKVVLMSATVDPAKFLSYFSDAHISTAYVDVPDNLIPRRTVEEFYLNTVLEDGTPFISKYASSM</sequence>
<dbReference type="EMBL" id="CDMY01000149">
    <property type="protein sequence ID" value="CEL93210.1"/>
    <property type="molecule type" value="Genomic_DNA"/>
</dbReference>
<proteinExistence type="predicted"/>
<reference evidence="1 2" key="1">
    <citation type="submission" date="2014-11" db="EMBL/GenBank/DDBJ databases">
        <authorList>
            <person name="Zhu J."/>
            <person name="Qi W."/>
            <person name="Song R."/>
        </authorList>
    </citation>
    <scope>NUCLEOTIDE SEQUENCE [LARGE SCALE GENOMIC DNA]</scope>
</reference>
<dbReference type="Proteomes" id="UP000041254">
    <property type="component" value="Unassembled WGS sequence"/>
</dbReference>
<dbReference type="AlphaFoldDB" id="A0A0G4EB73"/>
<evidence type="ECO:0000313" key="1">
    <source>
        <dbReference type="EMBL" id="CEL93210.1"/>
    </source>
</evidence>
<keyword evidence="2" id="KW-1185">Reference proteome</keyword>
<evidence type="ECO:0000313" key="2">
    <source>
        <dbReference type="Proteomes" id="UP000041254"/>
    </source>
</evidence>
<dbReference type="InterPro" id="IPR027417">
    <property type="entry name" value="P-loop_NTPase"/>
</dbReference>
<dbReference type="Gene3D" id="3.40.50.300">
    <property type="entry name" value="P-loop containing nucleotide triphosphate hydrolases"/>
    <property type="match status" value="1"/>
</dbReference>